<dbReference type="GO" id="GO:0004553">
    <property type="term" value="F:hydrolase activity, hydrolyzing O-glycosyl compounds"/>
    <property type="evidence" value="ECO:0007669"/>
    <property type="project" value="InterPro"/>
</dbReference>
<dbReference type="RefSeq" id="WP_179828717.1">
    <property type="nucleotide sequence ID" value="NZ_JACCFS010000001.1"/>
</dbReference>
<comment type="caution">
    <text evidence="5">The sequence shown here is derived from an EMBL/GenBank/DDBJ whole genome shotgun (WGS) entry which is preliminary data.</text>
</comment>
<name>A0A7Z0ET12_9ACTN</name>
<reference evidence="5 6" key="1">
    <citation type="submission" date="2020-07" db="EMBL/GenBank/DDBJ databases">
        <title>Sequencing the genomes of 1000 actinobacteria strains.</title>
        <authorList>
            <person name="Klenk H.-P."/>
        </authorList>
    </citation>
    <scope>NUCLEOTIDE SEQUENCE [LARGE SCALE GENOMIC DNA]</scope>
    <source>
        <strain evidence="5 6">DSM 44442</strain>
    </source>
</reference>
<keyword evidence="2 3" id="KW-0326">Glycosidase</keyword>
<dbReference type="CDD" id="cd23418">
    <property type="entry name" value="beta-trefoil_Ricin_XLN-like"/>
    <property type="match status" value="1"/>
</dbReference>
<proteinExistence type="inferred from homology"/>
<dbReference type="Gene3D" id="3.20.20.80">
    <property type="entry name" value="Glycosidases"/>
    <property type="match status" value="1"/>
</dbReference>
<sequence>MLHPRVARTPRGGRSPAPPAHRRLLRAMLAASLTTLLAVPVGIMSAAPPAAAADLDASQFAGVNWAVPGDNFVDGPLVLEGLDRSDDYATVSAKADAVYRGFQSTVGANTVRLPVNTYSVPGTDWGDSYAGAIDAATARGMKVILGYWEDGASSGGRIVDEAAFDEMWDALVDEYGSNGLVYFQPMNEPHGYSAGAWADIAADWVARYPSVPRDRIVVSGSGYNSEVTSVCGDSRLDGTHLSLHIYAFQFDSMSYDEWISLFRDRIGSCGTRTILDEFGAPMDDGRDYNEPNSSDNFVRYMRAATDAVHDLDMGAVYWPALGGKHTYRPDYDWYSLYALHGSGTDLTLSVRNPTQIDRLEYAFGLDDSTPDTGLENVGVPGCLDVPGGTRENRTQVQIWDCNGGSNQQWTRTASGEITVYDGAKCLDALGGGATDGTRVGIYDCNGQDNQKWTFHSDGTLRSDASGLCLDVGRDTSRAQLWSCWGGDNQQWQVT</sequence>
<dbReference type="EMBL" id="JACCFS010000001">
    <property type="protein sequence ID" value="NYJ37736.1"/>
    <property type="molecule type" value="Genomic_DNA"/>
</dbReference>
<evidence type="ECO:0000256" key="2">
    <source>
        <dbReference type="ARBA" id="ARBA00023295"/>
    </source>
</evidence>
<dbReference type="SUPFAM" id="SSF50370">
    <property type="entry name" value="Ricin B-like lectins"/>
    <property type="match status" value="1"/>
</dbReference>
<feature type="domain" description="Ricin B lectin" evidence="4">
    <location>
        <begin position="372"/>
        <end position="494"/>
    </location>
</feature>
<evidence type="ECO:0000259" key="4">
    <source>
        <dbReference type="SMART" id="SM00458"/>
    </source>
</evidence>
<dbReference type="PROSITE" id="PS50231">
    <property type="entry name" value="RICIN_B_LECTIN"/>
    <property type="match status" value="1"/>
</dbReference>
<dbReference type="InterPro" id="IPR001547">
    <property type="entry name" value="Glyco_hydro_5"/>
</dbReference>
<dbReference type="SMART" id="SM00458">
    <property type="entry name" value="RICIN"/>
    <property type="match status" value="1"/>
</dbReference>
<dbReference type="SUPFAM" id="SSF51445">
    <property type="entry name" value="(Trans)glycosidases"/>
    <property type="match status" value="1"/>
</dbReference>
<protein>
    <recommendedName>
        <fullName evidence="4">Ricin B lectin domain-containing protein</fullName>
    </recommendedName>
</protein>
<evidence type="ECO:0000256" key="1">
    <source>
        <dbReference type="ARBA" id="ARBA00022801"/>
    </source>
</evidence>
<dbReference type="AlphaFoldDB" id="A0A7Z0ET12"/>
<gene>
    <name evidence="5" type="ORF">HNR10_005617</name>
</gene>
<dbReference type="GO" id="GO:0000272">
    <property type="term" value="P:polysaccharide catabolic process"/>
    <property type="evidence" value="ECO:0007669"/>
    <property type="project" value="InterPro"/>
</dbReference>
<evidence type="ECO:0000256" key="3">
    <source>
        <dbReference type="RuleBase" id="RU361153"/>
    </source>
</evidence>
<organism evidence="5 6">
    <name type="scientific">Nocardiopsis aegyptia</name>
    <dbReference type="NCBI Taxonomy" id="220378"/>
    <lineage>
        <taxon>Bacteria</taxon>
        <taxon>Bacillati</taxon>
        <taxon>Actinomycetota</taxon>
        <taxon>Actinomycetes</taxon>
        <taxon>Streptosporangiales</taxon>
        <taxon>Nocardiopsidaceae</taxon>
        <taxon>Nocardiopsis</taxon>
    </lineage>
</organism>
<evidence type="ECO:0000313" key="5">
    <source>
        <dbReference type="EMBL" id="NYJ37736.1"/>
    </source>
</evidence>
<dbReference type="Pfam" id="PF00150">
    <property type="entry name" value="Cellulase"/>
    <property type="match status" value="1"/>
</dbReference>
<comment type="similarity">
    <text evidence="3">Belongs to the glycosyl hydrolase 5 (cellulase A) family.</text>
</comment>
<dbReference type="Proteomes" id="UP000572051">
    <property type="component" value="Unassembled WGS sequence"/>
</dbReference>
<evidence type="ECO:0000313" key="6">
    <source>
        <dbReference type="Proteomes" id="UP000572051"/>
    </source>
</evidence>
<dbReference type="InterPro" id="IPR017853">
    <property type="entry name" value="GH"/>
</dbReference>
<accession>A0A7Z0ET12</accession>
<dbReference type="InterPro" id="IPR035992">
    <property type="entry name" value="Ricin_B-like_lectins"/>
</dbReference>
<dbReference type="Pfam" id="PF00652">
    <property type="entry name" value="Ricin_B_lectin"/>
    <property type="match status" value="1"/>
</dbReference>
<keyword evidence="6" id="KW-1185">Reference proteome</keyword>
<dbReference type="Gene3D" id="2.80.10.50">
    <property type="match status" value="2"/>
</dbReference>
<keyword evidence="1 3" id="KW-0378">Hydrolase</keyword>
<dbReference type="InterPro" id="IPR000772">
    <property type="entry name" value="Ricin_B_lectin"/>
</dbReference>